<protein>
    <recommendedName>
        <fullName evidence="1">BTB domain-containing protein</fullName>
    </recommendedName>
</protein>
<feature type="domain" description="BTB" evidence="1">
    <location>
        <begin position="33"/>
        <end position="91"/>
    </location>
</feature>
<comment type="caution">
    <text evidence="2">The sequence shown here is derived from an EMBL/GenBank/DDBJ whole genome shotgun (WGS) entry which is preliminary data.</text>
</comment>
<dbReference type="PROSITE" id="PS50097">
    <property type="entry name" value="BTB"/>
    <property type="match status" value="1"/>
</dbReference>
<evidence type="ECO:0000313" key="2">
    <source>
        <dbReference type="EMBL" id="KAF1767614.1"/>
    </source>
</evidence>
<dbReference type="Proteomes" id="UP000483820">
    <property type="component" value="Chromosome II"/>
</dbReference>
<dbReference type="InterPro" id="IPR000210">
    <property type="entry name" value="BTB/POZ_dom"/>
</dbReference>
<name>A0A6A5HLX4_CAERE</name>
<dbReference type="Gene3D" id="3.30.710.10">
    <property type="entry name" value="Potassium Channel Kv1.1, Chain A"/>
    <property type="match status" value="1"/>
</dbReference>
<dbReference type="KEGG" id="crq:GCK72_007573"/>
<gene>
    <name evidence="2" type="ORF">GCK72_007573</name>
</gene>
<dbReference type="GeneID" id="9804672"/>
<dbReference type="SUPFAM" id="SSF54695">
    <property type="entry name" value="POZ domain"/>
    <property type="match status" value="1"/>
</dbReference>
<accession>A0A6A5HLX4</accession>
<dbReference type="CTD" id="9804672"/>
<reference evidence="2 3" key="1">
    <citation type="submission" date="2019-12" db="EMBL/GenBank/DDBJ databases">
        <title>Chromosome-level assembly of the Caenorhabditis remanei genome.</title>
        <authorList>
            <person name="Teterina A.A."/>
            <person name="Willis J.H."/>
            <person name="Phillips P.C."/>
        </authorList>
    </citation>
    <scope>NUCLEOTIDE SEQUENCE [LARGE SCALE GENOMIC DNA]</scope>
    <source>
        <strain evidence="2 3">PX506</strain>
        <tissue evidence="2">Whole organism</tissue>
    </source>
</reference>
<dbReference type="SMART" id="SM00225">
    <property type="entry name" value="BTB"/>
    <property type="match status" value="1"/>
</dbReference>
<dbReference type="InterPro" id="IPR052664">
    <property type="entry name" value="BTB-MATH_domain_protein"/>
</dbReference>
<dbReference type="InterPro" id="IPR011333">
    <property type="entry name" value="SKP1/BTB/POZ_sf"/>
</dbReference>
<evidence type="ECO:0000259" key="1">
    <source>
        <dbReference type="PROSITE" id="PS50097"/>
    </source>
</evidence>
<proteinExistence type="predicted"/>
<organism evidence="2 3">
    <name type="scientific">Caenorhabditis remanei</name>
    <name type="common">Caenorhabditis vulgaris</name>
    <dbReference type="NCBI Taxonomy" id="31234"/>
    <lineage>
        <taxon>Eukaryota</taxon>
        <taxon>Metazoa</taxon>
        <taxon>Ecdysozoa</taxon>
        <taxon>Nematoda</taxon>
        <taxon>Chromadorea</taxon>
        <taxon>Rhabditida</taxon>
        <taxon>Rhabditina</taxon>
        <taxon>Rhabditomorpha</taxon>
        <taxon>Rhabditoidea</taxon>
        <taxon>Rhabditidae</taxon>
        <taxon>Peloderinae</taxon>
        <taxon>Caenorhabditis</taxon>
    </lineage>
</organism>
<dbReference type="PANTHER" id="PTHR22743:SF165">
    <property type="entry name" value="BTB AND MATH DOMAIN CONTAINING-RELATED"/>
    <property type="match status" value="1"/>
</dbReference>
<evidence type="ECO:0000313" key="3">
    <source>
        <dbReference type="Proteomes" id="UP000483820"/>
    </source>
</evidence>
<sequence length="204" mass="23153">MTESRKREHSDLAAPRETKKYIRDFGVFDETTSDGVLVASGRKFHVSKHHLASHSDFFKSMFFKEFDESTKDEIVLENVEAEELQKFLETINGELCIDVLRLSDMWCATTPMNACERFLMRDSKKSRKDIFSIARGYNLQKLKDDLISKANNHAELQSILPNDVMSLDHATMGAILKKFSALTTSHSRNQHAADAPAALNAQQN</sequence>
<dbReference type="RefSeq" id="XP_053590498.1">
    <property type="nucleotide sequence ID" value="XM_053726304.1"/>
</dbReference>
<dbReference type="Pfam" id="PF00651">
    <property type="entry name" value="BTB"/>
    <property type="match status" value="1"/>
</dbReference>
<dbReference type="CDD" id="cd18186">
    <property type="entry name" value="BTB_POZ_ZBTB_KLHL-like"/>
    <property type="match status" value="1"/>
</dbReference>
<dbReference type="EMBL" id="WUAV01000002">
    <property type="protein sequence ID" value="KAF1767614.1"/>
    <property type="molecule type" value="Genomic_DNA"/>
</dbReference>
<dbReference type="PANTHER" id="PTHR22743">
    <property type="entry name" value="MEPRIN/TRAF-LIKE MATH FAMILY-C.ELEGANS"/>
    <property type="match status" value="1"/>
</dbReference>
<dbReference type="AlphaFoldDB" id="A0A6A5HLX4"/>